<comment type="caution">
    <text evidence="1">The sequence shown here is derived from an EMBL/GenBank/DDBJ whole genome shotgun (WGS) entry which is preliminary data.</text>
</comment>
<protein>
    <submittedName>
        <fullName evidence="1">Uncharacterized protein</fullName>
    </submittedName>
</protein>
<dbReference type="AlphaFoldDB" id="A0A6P0UHU0"/>
<sequence length="195" mass="22657">MRRSKVLEYFLQLVLVVIGVFLGILASEWNSGKKLEKDRKEVLENIKLEMQTNLLTLKAAREQRAAFRKSLDSLSPLLTEEQRKEFLFDKDFDERFPNWRGVGGGNLKDAMFETAKFSNLLAAMDVETTAQLSHVYGLQEGYNDLRATLIQKVFDLDSHTIYNDAVRLMWRIREELGGVEHILIQEYEKTLKQLE</sequence>
<name>A0A6P0UHU0_9FLAO</name>
<evidence type="ECO:0000313" key="1">
    <source>
        <dbReference type="EMBL" id="NER12845.1"/>
    </source>
</evidence>
<keyword evidence="2" id="KW-1185">Reference proteome</keyword>
<accession>A0A6P0UHU0</accession>
<reference evidence="1 2" key="1">
    <citation type="submission" date="2020-01" db="EMBL/GenBank/DDBJ databases">
        <title>Leptobacterium flavescens.</title>
        <authorList>
            <person name="Wang G."/>
        </authorList>
    </citation>
    <scope>NUCLEOTIDE SEQUENCE [LARGE SCALE GENOMIC DNA]</scope>
    <source>
        <strain evidence="1 2">KCTC 22160</strain>
    </source>
</reference>
<evidence type="ECO:0000313" key="2">
    <source>
        <dbReference type="Proteomes" id="UP000468581"/>
    </source>
</evidence>
<proteinExistence type="predicted"/>
<dbReference type="EMBL" id="JAABOO010000001">
    <property type="protein sequence ID" value="NER12845.1"/>
    <property type="molecule type" value="Genomic_DNA"/>
</dbReference>
<dbReference type="RefSeq" id="WP_163605854.1">
    <property type="nucleotide sequence ID" value="NZ_JAABOO010000001.1"/>
</dbReference>
<dbReference type="Proteomes" id="UP000468581">
    <property type="component" value="Unassembled WGS sequence"/>
</dbReference>
<gene>
    <name evidence="1" type="ORF">GWK08_05295</name>
</gene>
<organism evidence="1 2">
    <name type="scientific">Leptobacterium flavescens</name>
    <dbReference type="NCBI Taxonomy" id="472055"/>
    <lineage>
        <taxon>Bacteria</taxon>
        <taxon>Pseudomonadati</taxon>
        <taxon>Bacteroidota</taxon>
        <taxon>Flavobacteriia</taxon>
        <taxon>Flavobacteriales</taxon>
        <taxon>Flavobacteriaceae</taxon>
        <taxon>Leptobacterium</taxon>
    </lineage>
</organism>